<dbReference type="Pfam" id="PF21948">
    <property type="entry name" value="LplA-B_cat"/>
    <property type="match status" value="1"/>
</dbReference>
<dbReference type="AlphaFoldDB" id="A0A845QTL6"/>
<dbReference type="GO" id="GO:0016979">
    <property type="term" value="F:lipoate-protein ligase activity"/>
    <property type="evidence" value="ECO:0007669"/>
    <property type="project" value="UniProtKB-EC"/>
</dbReference>
<evidence type="ECO:0000256" key="5">
    <source>
        <dbReference type="ARBA" id="ARBA00022741"/>
    </source>
</evidence>
<keyword evidence="10" id="KW-1185">Reference proteome</keyword>
<dbReference type="InterPro" id="IPR004562">
    <property type="entry name" value="LipoylTrfase_LipoateP_Ligase"/>
</dbReference>
<dbReference type="FunFam" id="3.30.930.10:FF:000072">
    <property type="entry name" value="Lipoate--protein ligase"/>
    <property type="match status" value="1"/>
</dbReference>
<dbReference type="OrthoDB" id="9788148at2"/>
<dbReference type="SUPFAM" id="SSF82649">
    <property type="entry name" value="SufE/NifU"/>
    <property type="match status" value="1"/>
</dbReference>
<evidence type="ECO:0000256" key="7">
    <source>
        <dbReference type="ARBA" id="ARBA00048037"/>
    </source>
</evidence>
<dbReference type="EMBL" id="QXXA01000001">
    <property type="protein sequence ID" value="NBI05384.1"/>
    <property type="molecule type" value="Genomic_DNA"/>
</dbReference>
<protein>
    <recommendedName>
        <fullName evidence="3">lipoate--protein ligase</fullName>
        <ecNumber evidence="3">6.3.1.20</ecNumber>
    </recommendedName>
</protein>
<dbReference type="PANTHER" id="PTHR12561">
    <property type="entry name" value="LIPOATE-PROTEIN LIGASE"/>
    <property type="match status" value="1"/>
</dbReference>
<dbReference type="InterPro" id="IPR045864">
    <property type="entry name" value="aa-tRNA-synth_II/BPL/LPL"/>
</dbReference>
<dbReference type="GO" id="GO:0009249">
    <property type="term" value="P:protein lipoylation"/>
    <property type="evidence" value="ECO:0007669"/>
    <property type="project" value="InterPro"/>
</dbReference>
<dbReference type="GO" id="GO:0005524">
    <property type="term" value="F:ATP binding"/>
    <property type="evidence" value="ECO:0007669"/>
    <property type="project" value="UniProtKB-KW"/>
</dbReference>
<evidence type="ECO:0000313" key="9">
    <source>
        <dbReference type="EMBL" id="NBI05384.1"/>
    </source>
</evidence>
<dbReference type="UniPathway" id="UPA00537">
    <property type="reaction ID" value="UER00594"/>
</dbReference>
<dbReference type="Proteomes" id="UP000467132">
    <property type="component" value="Unassembled WGS sequence"/>
</dbReference>
<dbReference type="GO" id="GO:0005737">
    <property type="term" value="C:cytoplasm"/>
    <property type="evidence" value="ECO:0007669"/>
    <property type="project" value="TreeGrafter"/>
</dbReference>
<feature type="domain" description="BPL/LPL catalytic" evidence="8">
    <location>
        <begin position="26"/>
        <end position="213"/>
    </location>
</feature>
<sequence length="330" mass="38538">MIYIENNNFDPHYNLALEEYAVKGLDLDEDILILWQNEPSVIIGRNQNTIEEINKNYIEKKDINIVRRLSGGGAVYHDFGNLNFTFITKNFKSNVNNFETFTQPVIDALQKLGVNAVFHGRNDIVVDGKKVSGNAQYFYKNKMLHHGTILFDSTLEDIVEVLNVGDEKIKSKGIKSIRSRVTNILPHLEKKVSMDEFKEILLKFILDTDDIEEKEYKLSDKQLREIEELKNSRYDKWEWNFGESPEFEIQKQKRFEGGSLDIRFTVKDGKIKDLKIYGDFFGDKDVSSLENELIGEKYKIEDIKNILDDIDIKKYFYNINKDDILECLFS</sequence>
<proteinExistence type="predicted"/>
<dbReference type="RefSeq" id="WP_160195894.1">
    <property type="nucleotide sequence ID" value="NZ_QXXA01000001.1"/>
</dbReference>
<dbReference type="EC" id="6.3.1.20" evidence="3"/>
<dbReference type="SUPFAM" id="SSF55681">
    <property type="entry name" value="Class II aaRS and biotin synthetases"/>
    <property type="match status" value="1"/>
</dbReference>
<evidence type="ECO:0000313" key="10">
    <source>
        <dbReference type="Proteomes" id="UP000467132"/>
    </source>
</evidence>
<evidence type="ECO:0000256" key="6">
    <source>
        <dbReference type="ARBA" id="ARBA00022840"/>
    </source>
</evidence>
<dbReference type="PROSITE" id="PS51733">
    <property type="entry name" value="BPL_LPL_CATALYTIC"/>
    <property type="match status" value="1"/>
</dbReference>
<name>A0A845QTL6_9CLOT</name>
<dbReference type="Pfam" id="PF10437">
    <property type="entry name" value="Lip_prot_lig_C"/>
    <property type="match status" value="1"/>
</dbReference>
<dbReference type="CDD" id="cd16443">
    <property type="entry name" value="LplA"/>
    <property type="match status" value="1"/>
</dbReference>
<accession>A0A845QTL6</accession>
<evidence type="ECO:0000256" key="2">
    <source>
        <dbReference type="ARBA" id="ARBA00005124"/>
    </source>
</evidence>
<reference evidence="9 10" key="1">
    <citation type="submission" date="2018-08" db="EMBL/GenBank/DDBJ databases">
        <title>Murine metabolic-syndrome-specific gut microbial biobank.</title>
        <authorList>
            <person name="Liu C."/>
        </authorList>
    </citation>
    <scope>NUCLEOTIDE SEQUENCE [LARGE SCALE GENOMIC DNA]</scope>
    <source>
        <strain evidence="9 10">583</strain>
    </source>
</reference>
<comment type="pathway">
    <text evidence="1">Protein modification; protein lipoylation via exogenous pathway; protein N(6)-(lipoyl)lysine from lipoate: step 2/2.</text>
</comment>
<dbReference type="GO" id="GO:0017118">
    <property type="term" value="F:lipoyltransferase activity"/>
    <property type="evidence" value="ECO:0007669"/>
    <property type="project" value="TreeGrafter"/>
</dbReference>
<evidence type="ECO:0000256" key="1">
    <source>
        <dbReference type="ARBA" id="ARBA00005085"/>
    </source>
</evidence>
<dbReference type="NCBIfam" id="TIGR00545">
    <property type="entry name" value="lipoyltrans"/>
    <property type="match status" value="1"/>
</dbReference>
<evidence type="ECO:0000256" key="4">
    <source>
        <dbReference type="ARBA" id="ARBA00022598"/>
    </source>
</evidence>
<dbReference type="Gene3D" id="3.30.930.10">
    <property type="entry name" value="Bira Bifunctional Protein, Domain 2"/>
    <property type="match status" value="1"/>
</dbReference>
<dbReference type="InterPro" id="IPR019491">
    <property type="entry name" value="Lipoate_protein_ligase_C"/>
</dbReference>
<keyword evidence="6" id="KW-0067">ATP-binding</keyword>
<dbReference type="Gene3D" id="3.30.390.50">
    <property type="entry name" value="CO dehydrogenase flavoprotein, C-terminal domain"/>
    <property type="match status" value="1"/>
</dbReference>
<gene>
    <name evidence="9" type="ORF">D3Z33_00760</name>
</gene>
<comment type="catalytic activity">
    <reaction evidence="7">
        <text>L-lysyl-[lipoyl-carrier protein] + (R)-lipoate + ATP = N(6)-[(R)-lipoyl]-L-lysyl-[lipoyl-carrier protein] + AMP + diphosphate + H(+)</text>
        <dbReference type="Rhea" id="RHEA:49288"/>
        <dbReference type="Rhea" id="RHEA-COMP:10500"/>
        <dbReference type="Rhea" id="RHEA-COMP:10502"/>
        <dbReference type="ChEBI" id="CHEBI:15378"/>
        <dbReference type="ChEBI" id="CHEBI:29969"/>
        <dbReference type="ChEBI" id="CHEBI:30616"/>
        <dbReference type="ChEBI" id="CHEBI:33019"/>
        <dbReference type="ChEBI" id="CHEBI:83088"/>
        <dbReference type="ChEBI" id="CHEBI:83099"/>
        <dbReference type="ChEBI" id="CHEBI:456215"/>
        <dbReference type="EC" id="6.3.1.20"/>
    </reaction>
</comment>
<comment type="caution">
    <text evidence="9">The sequence shown here is derived from an EMBL/GenBank/DDBJ whole genome shotgun (WGS) entry which is preliminary data.</text>
</comment>
<dbReference type="InterPro" id="IPR004143">
    <property type="entry name" value="BPL_LPL_catalytic"/>
</dbReference>
<organism evidence="9 10">
    <name type="scientific">Senegalia massiliensis</name>
    <dbReference type="NCBI Taxonomy" id="1720316"/>
    <lineage>
        <taxon>Bacteria</taxon>
        <taxon>Bacillati</taxon>
        <taxon>Bacillota</taxon>
        <taxon>Clostridia</taxon>
        <taxon>Eubacteriales</taxon>
        <taxon>Clostridiaceae</taxon>
        <taxon>Senegalia</taxon>
    </lineage>
</organism>
<keyword evidence="4 9" id="KW-0436">Ligase</keyword>
<comment type="pathway">
    <text evidence="2">Protein modification; protein lipoylation via exogenous pathway; protein N(6)-(lipoyl)lysine from lipoate: step 1/2.</text>
</comment>
<evidence type="ECO:0000259" key="8">
    <source>
        <dbReference type="PROSITE" id="PS51733"/>
    </source>
</evidence>
<evidence type="ECO:0000256" key="3">
    <source>
        <dbReference type="ARBA" id="ARBA00012367"/>
    </source>
</evidence>
<keyword evidence="5" id="KW-0547">Nucleotide-binding</keyword>
<dbReference type="PANTHER" id="PTHR12561:SF3">
    <property type="entry name" value="LIPOYLTRANSFERASE 1, MITOCHONDRIAL"/>
    <property type="match status" value="1"/>
</dbReference>